<comment type="subcellular location">
    <subcellularLocation>
        <location evidence="1">Cell membrane</location>
        <topology evidence="1">Multi-pass membrane protein</topology>
    </subcellularLocation>
</comment>
<evidence type="ECO:0000313" key="10">
    <source>
        <dbReference type="Proteomes" id="UP001501251"/>
    </source>
</evidence>
<feature type="transmembrane region" description="Helical" evidence="7">
    <location>
        <begin position="347"/>
        <end position="371"/>
    </location>
</feature>
<organism evidence="9 10">
    <name type="scientific">Streptosporangium oxazolinicum</name>
    <dbReference type="NCBI Taxonomy" id="909287"/>
    <lineage>
        <taxon>Bacteria</taxon>
        <taxon>Bacillati</taxon>
        <taxon>Actinomycetota</taxon>
        <taxon>Actinomycetes</taxon>
        <taxon>Streptosporangiales</taxon>
        <taxon>Streptosporangiaceae</taxon>
        <taxon>Streptosporangium</taxon>
    </lineage>
</organism>
<evidence type="ECO:0000256" key="5">
    <source>
        <dbReference type="ARBA" id="ARBA00022989"/>
    </source>
</evidence>
<evidence type="ECO:0000259" key="8">
    <source>
        <dbReference type="PROSITE" id="PS50850"/>
    </source>
</evidence>
<dbReference type="PROSITE" id="PS50850">
    <property type="entry name" value="MFS"/>
    <property type="match status" value="1"/>
</dbReference>
<keyword evidence="6 7" id="KW-0472">Membrane</keyword>
<proteinExistence type="predicted"/>
<dbReference type="Proteomes" id="UP001501251">
    <property type="component" value="Unassembled WGS sequence"/>
</dbReference>
<protein>
    <submittedName>
        <fullName evidence="9">DHA2 family efflux MFS transporter permease subunit</fullName>
    </submittedName>
</protein>
<keyword evidence="2" id="KW-0813">Transport</keyword>
<dbReference type="InterPro" id="IPR005829">
    <property type="entry name" value="Sugar_transporter_CS"/>
</dbReference>
<keyword evidence="10" id="KW-1185">Reference proteome</keyword>
<evidence type="ECO:0000256" key="6">
    <source>
        <dbReference type="ARBA" id="ARBA00023136"/>
    </source>
</evidence>
<feature type="transmembrane region" description="Helical" evidence="7">
    <location>
        <begin position="261"/>
        <end position="282"/>
    </location>
</feature>
<dbReference type="PROSITE" id="PS00216">
    <property type="entry name" value="SUGAR_TRANSPORT_1"/>
    <property type="match status" value="1"/>
</dbReference>
<dbReference type="SUPFAM" id="SSF103473">
    <property type="entry name" value="MFS general substrate transporter"/>
    <property type="match status" value="1"/>
</dbReference>
<feature type="domain" description="Major facilitator superfamily (MFS) profile" evidence="8">
    <location>
        <begin position="14"/>
        <end position="441"/>
    </location>
</feature>
<feature type="transmembrane region" description="Helical" evidence="7">
    <location>
        <begin position="142"/>
        <end position="161"/>
    </location>
</feature>
<feature type="transmembrane region" description="Helical" evidence="7">
    <location>
        <begin position="416"/>
        <end position="436"/>
    </location>
</feature>
<feature type="transmembrane region" description="Helical" evidence="7">
    <location>
        <begin position="383"/>
        <end position="404"/>
    </location>
</feature>
<reference evidence="10" key="1">
    <citation type="journal article" date="2019" name="Int. J. Syst. Evol. Microbiol.">
        <title>The Global Catalogue of Microorganisms (GCM) 10K type strain sequencing project: providing services to taxonomists for standard genome sequencing and annotation.</title>
        <authorList>
            <consortium name="The Broad Institute Genomics Platform"/>
            <consortium name="The Broad Institute Genome Sequencing Center for Infectious Disease"/>
            <person name="Wu L."/>
            <person name="Ma J."/>
        </authorList>
    </citation>
    <scope>NUCLEOTIDE SEQUENCE [LARGE SCALE GENOMIC DNA]</scope>
    <source>
        <strain evidence="10">JCM 17388</strain>
    </source>
</reference>
<evidence type="ECO:0000256" key="7">
    <source>
        <dbReference type="SAM" id="Phobius"/>
    </source>
</evidence>
<feature type="transmembrane region" description="Helical" evidence="7">
    <location>
        <begin position="50"/>
        <end position="68"/>
    </location>
</feature>
<evidence type="ECO:0000256" key="1">
    <source>
        <dbReference type="ARBA" id="ARBA00004651"/>
    </source>
</evidence>
<evidence type="ECO:0000256" key="4">
    <source>
        <dbReference type="ARBA" id="ARBA00022692"/>
    </source>
</evidence>
<accession>A0ABP8ARA4</accession>
<gene>
    <name evidence="9" type="ORF">GCM10022252_23060</name>
</gene>
<keyword evidence="5 7" id="KW-1133">Transmembrane helix</keyword>
<feature type="transmembrane region" description="Helical" evidence="7">
    <location>
        <begin position="109"/>
        <end position="130"/>
    </location>
</feature>
<feature type="transmembrane region" description="Helical" evidence="7">
    <location>
        <begin position="80"/>
        <end position="97"/>
    </location>
</feature>
<feature type="transmembrane region" description="Helical" evidence="7">
    <location>
        <begin position="294"/>
        <end position="317"/>
    </location>
</feature>
<feature type="transmembrane region" description="Helical" evidence="7">
    <location>
        <begin position="12"/>
        <end position="38"/>
    </location>
</feature>
<evidence type="ECO:0000256" key="2">
    <source>
        <dbReference type="ARBA" id="ARBA00022448"/>
    </source>
</evidence>
<dbReference type="EMBL" id="BAABAQ010000003">
    <property type="protein sequence ID" value="GAA4188220.1"/>
    <property type="molecule type" value="Genomic_DNA"/>
</dbReference>
<dbReference type="InterPro" id="IPR020846">
    <property type="entry name" value="MFS_dom"/>
</dbReference>
<sequence length="457" mass="45869">MTVSPAPTRPTAPGFALLGTVQIVLISGITVVSVALPAIQDELRIGGGDLALVSTAYGLAFSGLLLLGGRLADLYGRRRVFMLGLGLFGISSAAAALAPGLTPLLAARFAQGVGAALAAPSAMALLSVLFPDPHRRARATAVWGGLAGIGATGGMLLSGVFAEWASWRWAFGVPVIATAVAIVAAPRLLPADRPVRRARVDILGATLVTAGLSTLSYGLVESSSGPLVGGAALLLAFIVVESRMAAPLVPPAFFAAPRRAVALAAIVLGSAGMATSFFFLSIHLQRVRGLSPLLTSAAFLPYGAVLIGTGAAAGWLLGRFGVRIVLTTGLVTASAGLALVGRFDGALVAGVLVLPLGIGLTFAGATVAAVADVPDEQAGLAGGVVNTAMEIGPSLGLAVLVSLATSQAGDMTSGHGFALGVAAVASILMAPIAALLPRTSRQETPLDKRHPTRRRTS</sequence>
<dbReference type="Gene3D" id="1.20.1720.10">
    <property type="entry name" value="Multidrug resistance protein D"/>
    <property type="match status" value="1"/>
</dbReference>
<dbReference type="CDD" id="cd17321">
    <property type="entry name" value="MFS_MMR_MDR_like"/>
    <property type="match status" value="1"/>
</dbReference>
<evidence type="ECO:0000313" key="9">
    <source>
        <dbReference type="EMBL" id="GAA4188220.1"/>
    </source>
</evidence>
<feature type="transmembrane region" description="Helical" evidence="7">
    <location>
        <begin position="167"/>
        <end position="188"/>
    </location>
</feature>
<keyword evidence="4 7" id="KW-0812">Transmembrane</keyword>
<comment type="caution">
    <text evidence="9">The sequence shown here is derived from an EMBL/GenBank/DDBJ whole genome shotgun (WGS) entry which is preliminary data.</text>
</comment>
<feature type="transmembrane region" description="Helical" evidence="7">
    <location>
        <begin position="226"/>
        <end position="249"/>
    </location>
</feature>
<dbReference type="InterPro" id="IPR036259">
    <property type="entry name" value="MFS_trans_sf"/>
</dbReference>
<evidence type="ECO:0000256" key="3">
    <source>
        <dbReference type="ARBA" id="ARBA00022475"/>
    </source>
</evidence>
<dbReference type="Gene3D" id="1.20.1250.20">
    <property type="entry name" value="MFS general substrate transporter like domains"/>
    <property type="match status" value="1"/>
</dbReference>
<keyword evidence="3" id="KW-1003">Cell membrane</keyword>
<dbReference type="InterPro" id="IPR011701">
    <property type="entry name" value="MFS"/>
</dbReference>
<dbReference type="RefSeq" id="WP_344917768.1">
    <property type="nucleotide sequence ID" value="NZ_BAABAQ010000003.1"/>
</dbReference>
<dbReference type="PANTHER" id="PTHR42718:SF46">
    <property type="entry name" value="BLR6921 PROTEIN"/>
    <property type="match status" value="1"/>
</dbReference>
<name>A0ABP8ARA4_9ACTN</name>
<feature type="transmembrane region" description="Helical" evidence="7">
    <location>
        <begin position="324"/>
        <end position="341"/>
    </location>
</feature>
<dbReference type="PANTHER" id="PTHR42718">
    <property type="entry name" value="MAJOR FACILITATOR SUPERFAMILY MULTIDRUG TRANSPORTER MFSC"/>
    <property type="match status" value="1"/>
</dbReference>
<dbReference type="Pfam" id="PF07690">
    <property type="entry name" value="MFS_1"/>
    <property type="match status" value="1"/>
</dbReference>